<feature type="region of interest" description="Disordered" evidence="4">
    <location>
        <begin position="350"/>
        <end position="395"/>
    </location>
</feature>
<evidence type="ECO:0000313" key="5">
    <source>
        <dbReference type="EMBL" id="CAA2633326.1"/>
    </source>
</evidence>
<comment type="similarity">
    <text evidence="1">Belongs to the UDP-glycosyltransferase family.</text>
</comment>
<dbReference type="PANTHER" id="PTHR48048:SF76">
    <property type="entry name" value="UDP-GLYCOSYLTRANSFERASE 708D1-LIKE"/>
    <property type="match status" value="1"/>
</dbReference>
<evidence type="ECO:0000256" key="3">
    <source>
        <dbReference type="ARBA" id="ARBA00022679"/>
    </source>
</evidence>
<evidence type="ECO:0000256" key="2">
    <source>
        <dbReference type="ARBA" id="ARBA00022676"/>
    </source>
</evidence>
<dbReference type="SUPFAM" id="SSF53756">
    <property type="entry name" value="UDP-Glycosyltransferase/glycogen phosphorylase"/>
    <property type="match status" value="1"/>
</dbReference>
<keyword evidence="3" id="KW-0808">Transferase</keyword>
<evidence type="ECO:0000313" key="6">
    <source>
        <dbReference type="Proteomes" id="UP001189122"/>
    </source>
</evidence>
<dbReference type="CDD" id="cd03784">
    <property type="entry name" value="GT1_Gtf-like"/>
    <property type="match status" value="1"/>
</dbReference>
<sequence length="395" mass="40773">MTPPAAAAAPQVALLTSAGMGHLMPFLRLAAALASRGCGVTFITPTPVVSAAEARHVSDLVASSDGVRPLEFPLLPFDSSSAASTDPFFLQFEAIRRSAALLGPLLSSAAPRLSALICDVTLISAVLPVAAAVPLPTYVLFTSSAKMLSLCVSFPQIAAASLPAILKIPGLAEDLPCGPSRGSSFVENGKVMPHADGIVINTWEALEPATLAALNTGKVVPGLPPVVAIGPLLPEHSQPNSGGGEEDSLAWLDGQPTGSVVYLSFGSRTALSPEQTRELAAGLESSGCQFLWVGEGGEGVGRPGGHPRPPRRGGFVSHCGWNSVTEAALRGIRVLAWPQHGDQRMNAGVVEKSGLGSGPRSGAGKEKGCWFKGRRSAGGSGGSWRAPPLRRRQRR</sequence>
<organism evidence="5">
    <name type="scientific">Spirodela intermedia</name>
    <name type="common">Intermediate duckweed</name>
    <dbReference type="NCBI Taxonomy" id="51605"/>
    <lineage>
        <taxon>Eukaryota</taxon>
        <taxon>Viridiplantae</taxon>
        <taxon>Streptophyta</taxon>
        <taxon>Embryophyta</taxon>
        <taxon>Tracheophyta</taxon>
        <taxon>Spermatophyta</taxon>
        <taxon>Magnoliopsida</taxon>
        <taxon>Liliopsida</taxon>
        <taxon>Araceae</taxon>
        <taxon>Lemnoideae</taxon>
        <taxon>Spirodela</taxon>
    </lineage>
</organism>
<dbReference type="Proteomes" id="UP001189122">
    <property type="component" value="Unassembled WGS sequence"/>
</dbReference>
<dbReference type="PANTHER" id="PTHR48048">
    <property type="entry name" value="GLYCOSYLTRANSFERASE"/>
    <property type="match status" value="1"/>
</dbReference>
<evidence type="ECO:0000256" key="4">
    <source>
        <dbReference type="SAM" id="MobiDB-lite"/>
    </source>
</evidence>
<dbReference type="Gene3D" id="3.40.50.2000">
    <property type="entry name" value="Glycogen Phosphorylase B"/>
    <property type="match status" value="3"/>
</dbReference>
<keyword evidence="2" id="KW-0328">Glycosyltransferase</keyword>
<dbReference type="EMBL" id="LR743603">
    <property type="protein sequence ID" value="CAA2633326.1"/>
    <property type="molecule type" value="Genomic_DNA"/>
</dbReference>
<gene>
    <name evidence="5" type="ORF">SI7747_16018851</name>
</gene>
<dbReference type="InterPro" id="IPR050481">
    <property type="entry name" value="UDP-glycosyltransf_plant"/>
</dbReference>
<reference evidence="5 6" key="1">
    <citation type="submission" date="2019-12" db="EMBL/GenBank/DDBJ databases">
        <authorList>
            <person name="Scholz U."/>
            <person name="Mascher M."/>
            <person name="Fiebig A."/>
        </authorList>
    </citation>
    <scope>NUCLEOTIDE SEQUENCE</scope>
</reference>
<dbReference type="Pfam" id="PF00201">
    <property type="entry name" value="UDPGT"/>
    <property type="match status" value="1"/>
</dbReference>
<dbReference type="EMBL" id="CACRZD030000016">
    <property type="protein sequence ID" value="CAA6672440.1"/>
    <property type="molecule type" value="Genomic_DNA"/>
</dbReference>
<evidence type="ECO:0000256" key="1">
    <source>
        <dbReference type="ARBA" id="ARBA00009995"/>
    </source>
</evidence>
<proteinExistence type="inferred from homology"/>
<dbReference type="InterPro" id="IPR002213">
    <property type="entry name" value="UDP_glucos_trans"/>
</dbReference>
<dbReference type="AlphaFoldDB" id="A0A7I8JQM4"/>
<dbReference type="GO" id="GO:0035251">
    <property type="term" value="F:UDP-glucosyltransferase activity"/>
    <property type="evidence" value="ECO:0007669"/>
    <property type="project" value="InterPro"/>
</dbReference>
<accession>A0A7I8JQM4</accession>
<keyword evidence="6" id="KW-1185">Reference proteome</keyword>
<name>A0A7I8JQM4_SPIIN</name>
<protein>
    <submittedName>
        <fullName evidence="5">Uncharacterized protein</fullName>
    </submittedName>
</protein>